<feature type="compositionally biased region" description="Polar residues" evidence="1">
    <location>
        <begin position="905"/>
        <end position="918"/>
    </location>
</feature>
<feature type="domain" description="Tudor" evidence="2">
    <location>
        <begin position="190"/>
        <end position="248"/>
    </location>
</feature>
<accession>A0A7G3B107</accession>
<dbReference type="PANTHER" id="PTHR22948">
    <property type="entry name" value="TUDOR DOMAIN CONTAINING PROTEIN"/>
    <property type="match status" value="1"/>
</dbReference>
<dbReference type="CDD" id="cd20379">
    <property type="entry name" value="Tudor_dTUD-like"/>
    <property type="match status" value="1"/>
</dbReference>
<dbReference type="Gene3D" id="2.30.30.140">
    <property type="match status" value="4"/>
</dbReference>
<evidence type="ECO:0000256" key="1">
    <source>
        <dbReference type="SAM" id="MobiDB-lite"/>
    </source>
</evidence>
<protein>
    <recommendedName>
        <fullName evidence="2">Tudor domain-containing protein</fullName>
    </recommendedName>
</protein>
<dbReference type="Pfam" id="PF00567">
    <property type="entry name" value="TUDOR"/>
    <property type="match status" value="4"/>
</dbReference>
<dbReference type="GO" id="GO:0005737">
    <property type="term" value="C:cytoplasm"/>
    <property type="evidence" value="ECO:0007669"/>
    <property type="project" value="UniProtKB-ARBA"/>
</dbReference>
<dbReference type="PANTHER" id="PTHR22948:SF72">
    <property type="entry name" value="TUDOR DOMAIN-CONTAINING PROTEIN"/>
    <property type="match status" value="1"/>
</dbReference>
<proteinExistence type="predicted"/>
<reference evidence="3" key="1">
    <citation type="journal article" date="2020" name="BMC">
        <title>Leishmania infection induces a limited differential gene expression in the sand fly midgut.</title>
        <authorList>
            <person name="Coutinho-Abreu I.V."/>
            <person name="Serafim T.D."/>
            <person name="Meneses C."/>
            <person name="Kamhawi S."/>
            <person name="Oliveira F."/>
            <person name="Valenzuela J.G."/>
        </authorList>
    </citation>
    <scope>NUCLEOTIDE SEQUENCE</scope>
    <source>
        <strain evidence="3">Jacobina</strain>
        <tissue evidence="3">Midgut</tissue>
    </source>
</reference>
<feature type="domain" description="Tudor" evidence="2">
    <location>
        <begin position="387"/>
        <end position="445"/>
    </location>
</feature>
<dbReference type="InterPro" id="IPR002999">
    <property type="entry name" value="Tudor"/>
</dbReference>
<feature type="compositionally biased region" description="Low complexity" evidence="1">
    <location>
        <begin position="976"/>
        <end position="997"/>
    </location>
</feature>
<sequence>MAITCHFNEVHSGVYHVNVTVERGDFLEALIKDGLVKVPKEKEAPAVLAENIIVNVSLLHGQTIRVRMANVESLEKFQVNFEHSDIHLPATYYDINCGQILIKKMGEQLKKLEGTYCKVYILSRVFLEEPPLICPQAIFQSSFSAIVPFVESLNVVYVQKIEFSELLTQQIDEMFSYYESEDSHSYLRFDVALKGIYAVKSPSDANWYRGEVLTINGDEITVKYIDYGNKEVVKVENLRFLTAQFSQASSYATRVFLMAEPMDPDGAEKATEALSELILNILPSIHFLKDYRGEWIVELSANGCNVVDELERKGLARPTDMGNVFAMIDKRDDLREPQGQVEGISAYMTHISHPNSFYLQHNADLDAIEALQASIQCVATSLPKVTQPEVGQLCLGLFSIDEQWYRARILDTDGDVTSVKYIDYGNTDVITNAEHLREISDAFEGIPAYARRCSLPLTPKGAAHQDDWAGEVVEIMQKIFQDQSVRYTEISESDGLMFVHLYTEEGTSAEEIFLKKSLAEPLSIIEAHSIGFVSHINSIGDFYIQLEKDADDLYAISDALIVVGAGGGDVREPEEGKMYAALFPDDNLWYRAKLVHSVAQQLEVIFVDYGNTAITNAIKELPEKIAAMPILSKKCSLEAPQGGKKWSEEAEKKFTELAQDGATSFEIIPLALGETTRVRLLHEGRNVVEMLQEGENSVIDLTDYTEASQEKIEGNLMEEDPKNEEVPAKITVANTPGDFYIHLTSDDARLQQLLEHLENPQLTAVSGREISTLCAAKYSEDGCYYRAKIEAPEDDEKFRVFFIDYGNTSVTSDLFELSQEMQAIEPLAVHCALAGKAPSEWTEGEKEGFLRILKEVNCDEQIFQIVFVNRTTTPALVKLFLNGQEINLKEEEQEEQPVVNGAAASMTSEDSVEQSAATEESRKLLEDIVDNGIVAHEILDGIVENGMIAKEIIESSLTQATLDSASDESIPELNKSESIIEQSSQSLPSKVSSSAQSEGIYTNGVKD</sequence>
<feature type="region of interest" description="Disordered" evidence="1">
    <location>
        <begin position="891"/>
        <end position="919"/>
    </location>
</feature>
<dbReference type="SMART" id="SM00333">
    <property type="entry name" value="TUDOR"/>
    <property type="match status" value="4"/>
</dbReference>
<evidence type="ECO:0000313" key="3">
    <source>
        <dbReference type="EMBL" id="MBC1179621.1"/>
    </source>
</evidence>
<feature type="domain" description="Tudor" evidence="2">
    <location>
        <begin position="572"/>
        <end position="630"/>
    </location>
</feature>
<organism evidence="3">
    <name type="scientific">Lutzomyia longipalpis</name>
    <name type="common">Sand fly</name>
    <dbReference type="NCBI Taxonomy" id="7200"/>
    <lineage>
        <taxon>Eukaryota</taxon>
        <taxon>Metazoa</taxon>
        <taxon>Ecdysozoa</taxon>
        <taxon>Arthropoda</taxon>
        <taxon>Hexapoda</taxon>
        <taxon>Insecta</taxon>
        <taxon>Pterygota</taxon>
        <taxon>Neoptera</taxon>
        <taxon>Endopterygota</taxon>
        <taxon>Diptera</taxon>
        <taxon>Nematocera</taxon>
        <taxon>Psychodoidea</taxon>
        <taxon>Psychodidae</taxon>
        <taxon>Lutzomyia</taxon>
        <taxon>Lutzomyia</taxon>
    </lineage>
</organism>
<dbReference type="Gene3D" id="2.40.50.90">
    <property type="match status" value="3"/>
</dbReference>
<dbReference type="FunFam" id="2.30.30.140:FF:000018">
    <property type="entry name" value="Serine/threonine-protein kinase 31"/>
    <property type="match status" value="1"/>
</dbReference>
<dbReference type="SUPFAM" id="SSF63748">
    <property type="entry name" value="Tudor/PWWP/MBT"/>
    <property type="match status" value="4"/>
</dbReference>
<dbReference type="EMBL" id="GITU01010918">
    <property type="protein sequence ID" value="MBC1179621.1"/>
    <property type="molecule type" value="Transcribed_RNA"/>
</dbReference>
<evidence type="ECO:0000259" key="2">
    <source>
        <dbReference type="PROSITE" id="PS50304"/>
    </source>
</evidence>
<feature type="region of interest" description="Disordered" evidence="1">
    <location>
        <begin position="961"/>
        <end position="1007"/>
    </location>
</feature>
<dbReference type="InterPro" id="IPR035437">
    <property type="entry name" value="SNase_OB-fold_sf"/>
</dbReference>
<dbReference type="PROSITE" id="PS50304">
    <property type="entry name" value="TUDOR"/>
    <property type="match status" value="4"/>
</dbReference>
<dbReference type="AlphaFoldDB" id="A0A7G3B107"/>
<dbReference type="InterPro" id="IPR050621">
    <property type="entry name" value="Tudor_domain_containing"/>
</dbReference>
<feature type="domain" description="Tudor" evidence="2">
    <location>
        <begin position="767"/>
        <end position="826"/>
    </location>
</feature>
<dbReference type="VEuPathDB" id="VectorBase:LLONM1_011931"/>
<name>A0A7G3B107_LUTLO</name>